<dbReference type="InterPro" id="IPR025497">
    <property type="entry name" value="PatA-like_N"/>
</dbReference>
<evidence type="ECO:0000313" key="2">
    <source>
        <dbReference type="EMBL" id="MBD2182969.1"/>
    </source>
</evidence>
<dbReference type="Proteomes" id="UP000641646">
    <property type="component" value="Unassembled WGS sequence"/>
</dbReference>
<organism evidence="2 3">
    <name type="scientific">Aerosakkonema funiforme FACHB-1375</name>
    <dbReference type="NCBI Taxonomy" id="2949571"/>
    <lineage>
        <taxon>Bacteria</taxon>
        <taxon>Bacillati</taxon>
        <taxon>Cyanobacteriota</taxon>
        <taxon>Cyanophyceae</taxon>
        <taxon>Oscillatoriophycideae</taxon>
        <taxon>Aerosakkonematales</taxon>
        <taxon>Aerosakkonemataceae</taxon>
        <taxon>Aerosakkonema</taxon>
    </lineage>
</organism>
<protein>
    <submittedName>
        <fullName evidence="2">DUF4388 domain-containing protein</fullName>
    </submittedName>
</protein>
<accession>A0A926VHZ3</accession>
<dbReference type="RefSeq" id="WP_190466324.1">
    <property type="nucleotide sequence ID" value="NZ_JACJPW010000045.1"/>
</dbReference>
<name>A0A926VHZ3_9CYAN</name>
<comment type="caution">
    <text evidence="2">The sequence shown here is derived from an EMBL/GenBank/DDBJ whole genome shotgun (WGS) entry which is preliminary data.</text>
</comment>
<reference evidence="2" key="1">
    <citation type="journal article" date="2015" name="ISME J.">
        <title>Draft Genome Sequence of Streptomyces incarnatus NRRL8089, which Produces the Nucleoside Antibiotic Sinefungin.</title>
        <authorList>
            <person name="Oshima K."/>
            <person name="Hattori M."/>
            <person name="Shimizu H."/>
            <person name="Fukuda K."/>
            <person name="Nemoto M."/>
            <person name="Inagaki K."/>
            <person name="Tamura T."/>
        </authorList>
    </citation>
    <scope>NUCLEOTIDE SEQUENCE</scope>
    <source>
        <strain evidence="2">FACHB-1375</strain>
    </source>
</reference>
<sequence>MTLASCIEDFSLAELFRIIEREGKSGRLTLSIPVDFPVSEAQKSYYIWFQQGRIVAAGDRLDGQGLISKIVEKGWLSQRAIQRLQKLSQQEAPLGLTLKAQGALQAEQLNSLFTAQIREICGFFNIHSGKFDFDCRATLPTAEMTGLSIPAMEVALAGLRSLSNWDGFADVIPDSSSAIQSIVSGKPLLPLNSLEWQIWEYADGTLSISSIAKQINQPTVKVQQAAFRLMFAGLLEEIPLFTFTFNSEDCATTEDAGEEFFIHPPETDSKQIELADRSKTYNLFIENLVGFFSKPDLTHKFSGNA</sequence>
<dbReference type="AlphaFoldDB" id="A0A926VHZ3"/>
<evidence type="ECO:0000259" key="1">
    <source>
        <dbReference type="Pfam" id="PF14332"/>
    </source>
</evidence>
<dbReference type="EMBL" id="JACJPW010000045">
    <property type="protein sequence ID" value="MBD2182969.1"/>
    <property type="molecule type" value="Genomic_DNA"/>
</dbReference>
<gene>
    <name evidence="2" type="ORF">H6G03_18185</name>
</gene>
<evidence type="ECO:0000313" key="3">
    <source>
        <dbReference type="Proteomes" id="UP000641646"/>
    </source>
</evidence>
<dbReference type="Pfam" id="PF14332">
    <property type="entry name" value="DUF4388"/>
    <property type="match status" value="1"/>
</dbReference>
<feature type="domain" description="PatA-like N-terminal" evidence="1">
    <location>
        <begin position="7"/>
        <end position="165"/>
    </location>
</feature>
<reference evidence="2" key="2">
    <citation type="submission" date="2020-08" db="EMBL/GenBank/DDBJ databases">
        <authorList>
            <person name="Chen M."/>
            <person name="Teng W."/>
            <person name="Zhao L."/>
            <person name="Hu C."/>
            <person name="Zhou Y."/>
            <person name="Han B."/>
            <person name="Song L."/>
            <person name="Shu W."/>
        </authorList>
    </citation>
    <scope>NUCLEOTIDE SEQUENCE</scope>
    <source>
        <strain evidence="2">FACHB-1375</strain>
    </source>
</reference>
<keyword evidence="3" id="KW-1185">Reference proteome</keyword>
<proteinExistence type="predicted"/>